<evidence type="ECO:0000313" key="2">
    <source>
        <dbReference type="EMBL" id="KAG2535930.1"/>
    </source>
</evidence>
<keyword evidence="3" id="KW-1185">Reference proteome</keyword>
<gene>
    <name evidence="2" type="ORF">PVAP13_9NG149000</name>
</gene>
<organism evidence="2 3">
    <name type="scientific">Panicum virgatum</name>
    <name type="common">Blackwell switchgrass</name>
    <dbReference type="NCBI Taxonomy" id="38727"/>
    <lineage>
        <taxon>Eukaryota</taxon>
        <taxon>Viridiplantae</taxon>
        <taxon>Streptophyta</taxon>
        <taxon>Embryophyta</taxon>
        <taxon>Tracheophyta</taxon>
        <taxon>Spermatophyta</taxon>
        <taxon>Magnoliopsida</taxon>
        <taxon>Liliopsida</taxon>
        <taxon>Poales</taxon>
        <taxon>Poaceae</taxon>
        <taxon>PACMAD clade</taxon>
        <taxon>Panicoideae</taxon>
        <taxon>Panicodae</taxon>
        <taxon>Paniceae</taxon>
        <taxon>Panicinae</taxon>
        <taxon>Panicum</taxon>
        <taxon>Panicum sect. Hiantes</taxon>
    </lineage>
</organism>
<dbReference type="PANTHER" id="PTHR33874">
    <property type="entry name" value="RING FINGER PROTEIN"/>
    <property type="match status" value="1"/>
</dbReference>
<evidence type="ECO:0000256" key="1">
    <source>
        <dbReference type="SAM" id="MobiDB-lite"/>
    </source>
</evidence>
<reference evidence="2" key="1">
    <citation type="submission" date="2020-05" db="EMBL/GenBank/DDBJ databases">
        <title>WGS assembly of Panicum virgatum.</title>
        <authorList>
            <person name="Lovell J.T."/>
            <person name="Jenkins J."/>
            <person name="Shu S."/>
            <person name="Juenger T.E."/>
            <person name="Schmutz J."/>
        </authorList>
    </citation>
    <scope>NUCLEOTIDE SEQUENCE</scope>
    <source>
        <strain evidence="2">AP13</strain>
    </source>
</reference>
<dbReference type="PANTHER" id="PTHR33874:SF4">
    <property type="entry name" value="EXPRESSED PROTEIN"/>
    <property type="match status" value="1"/>
</dbReference>
<name>A0A8T0MF18_PANVG</name>
<dbReference type="AlphaFoldDB" id="A0A8T0MF18"/>
<sequence>MPLSSAAHKIPLEVAHTLVEIAEVARYAYHHRPGSHVAQDGDLITPPPGPDGGGGASEEAARLREENAMLRARLADDLTLLRELHGAPCVSKECPPDLYNQLMAAVNNASFLARLEKLQDESAFQHAELSSGNMTEVEIGDIPDKMGNGKKGSWVLVASDTAGANLEEISGIDDESYVIINEDDIVDGIATFVATC</sequence>
<protein>
    <submittedName>
        <fullName evidence="2">Uncharacterized protein</fullName>
    </submittedName>
</protein>
<dbReference type="EMBL" id="CM029054">
    <property type="protein sequence ID" value="KAG2535930.1"/>
    <property type="molecule type" value="Genomic_DNA"/>
</dbReference>
<comment type="caution">
    <text evidence="2">The sequence shown here is derived from an EMBL/GenBank/DDBJ whole genome shotgun (WGS) entry which is preliminary data.</text>
</comment>
<proteinExistence type="predicted"/>
<dbReference type="Proteomes" id="UP000823388">
    <property type="component" value="Chromosome 9N"/>
</dbReference>
<feature type="region of interest" description="Disordered" evidence="1">
    <location>
        <begin position="35"/>
        <end position="59"/>
    </location>
</feature>
<evidence type="ECO:0000313" key="3">
    <source>
        <dbReference type="Proteomes" id="UP000823388"/>
    </source>
</evidence>
<accession>A0A8T0MF18</accession>